<organism evidence="3 4">
    <name type="scientific">Corynebacterium marinum DSM 44953</name>
    <dbReference type="NCBI Taxonomy" id="1224162"/>
    <lineage>
        <taxon>Bacteria</taxon>
        <taxon>Bacillati</taxon>
        <taxon>Actinomycetota</taxon>
        <taxon>Actinomycetes</taxon>
        <taxon>Mycobacteriales</taxon>
        <taxon>Corynebacteriaceae</taxon>
        <taxon>Corynebacterium</taxon>
    </lineage>
</organism>
<feature type="region of interest" description="Disordered" evidence="1">
    <location>
        <begin position="60"/>
        <end position="88"/>
    </location>
</feature>
<feature type="compositionally biased region" description="Low complexity" evidence="1">
    <location>
        <begin position="142"/>
        <end position="167"/>
    </location>
</feature>
<evidence type="ECO:0000256" key="2">
    <source>
        <dbReference type="SAM" id="Phobius"/>
    </source>
</evidence>
<keyword evidence="2" id="KW-1133">Transmembrane helix</keyword>
<keyword evidence="2" id="KW-0472">Membrane</keyword>
<dbReference type="Proteomes" id="UP000031928">
    <property type="component" value="Chromosome"/>
</dbReference>
<evidence type="ECO:0000256" key="1">
    <source>
        <dbReference type="SAM" id="MobiDB-lite"/>
    </source>
</evidence>
<dbReference type="AlphaFoldDB" id="A0A0B6TRF8"/>
<keyword evidence="2" id="KW-0812">Transmembrane</keyword>
<sequence>MEGTKGKVKAENRRVYLFIAVGLIAAVAIGYGVWRAGTPSTPSASDIATVTTEVATISESAGRIQTTTPAEDATVSPAPDPQLISPTAPDDPYLAPHAVVQAAPTNIDPTVVYRPENVMSAEASAESAEPAQPATTREEAPADAGTPAPDGTPAPTTATDNPAAPATLPVESPAPTSPADQAESTEPLQTAGPAQATEPAEAGTATAATTTVEPAAPATTADNAPDAGADQPAGQEEPQEQQEAVAPAPDPEVEQAAVPQQKAGWWPFGNWFTLGS</sequence>
<feature type="compositionally biased region" description="Polar residues" evidence="1">
    <location>
        <begin position="60"/>
        <end position="69"/>
    </location>
</feature>
<feature type="compositionally biased region" description="Low complexity" evidence="1">
    <location>
        <begin position="189"/>
        <end position="247"/>
    </location>
</feature>
<feature type="compositionally biased region" description="Low complexity" evidence="1">
    <location>
        <begin position="120"/>
        <end position="134"/>
    </location>
</feature>
<dbReference type="RefSeq" id="WP_052491065.1">
    <property type="nucleotide sequence ID" value="NZ_CP007790.1"/>
</dbReference>
<dbReference type="OrthoDB" id="4428215at2"/>
<proteinExistence type="predicted"/>
<evidence type="ECO:0000313" key="4">
    <source>
        <dbReference type="Proteomes" id="UP000031928"/>
    </source>
</evidence>
<evidence type="ECO:0000313" key="3">
    <source>
        <dbReference type="EMBL" id="AJK68170.1"/>
    </source>
</evidence>
<reference evidence="3 4" key="1">
    <citation type="submission" date="2014-05" db="EMBL/GenBank/DDBJ databases">
        <title>Complete genome sequence of Corynebacterium marinum DSM 44953.</title>
        <authorList>
            <person name="Schaffert L."/>
            <person name="Albersmeier A."/>
            <person name="Kalinowski J."/>
            <person name="Ruckert C."/>
        </authorList>
    </citation>
    <scope>NUCLEOTIDE SEQUENCE [LARGE SCALE GENOMIC DNA]</scope>
    <source>
        <strain evidence="3 4">DSM 44953</strain>
    </source>
</reference>
<feature type="region of interest" description="Disordered" evidence="1">
    <location>
        <begin position="120"/>
        <end position="276"/>
    </location>
</feature>
<dbReference type="KEGG" id="cmq:B840_02710"/>
<keyword evidence="4" id="KW-1185">Reference proteome</keyword>
<gene>
    <name evidence="3" type="ORF">B840_02710</name>
</gene>
<dbReference type="STRING" id="1224162.B840_02710"/>
<dbReference type="HOGENOM" id="CLU_1136548_0_0_11"/>
<feature type="compositionally biased region" description="Polar residues" evidence="1">
    <location>
        <begin position="178"/>
        <end position="188"/>
    </location>
</feature>
<accession>A0A0B6TRF8</accession>
<feature type="transmembrane region" description="Helical" evidence="2">
    <location>
        <begin position="15"/>
        <end position="34"/>
    </location>
</feature>
<name>A0A0B6TRF8_9CORY</name>
<dbReference type="EMBL" id="CP007790">
    <property type="protein sequence ID" value="AJK68170.1"/>
    <property type="molecule type" value="Genomic_DNA"/>
</dbReference>
<protein>
    <submittedName>
        <fullName evidence="3">Uncharacterized protein</fullName>
    </submittedName>
</protein>